<protein>
    <recommendedName>
        <fullName evidence="5">Secreted protein</fullName>
    </recommendedName>
</protein>
<reference evidence="3 4" key="1">
    <citation type="submission" date="2019-05" db="EMBL/GenBank/DDBJ databases">
        <title>Another draft genome of Portunus trituberculatus and its Hox gene families provides insights of decapod evolution.</title>
        <authorList>
            <person name="Jeong J.-H."/>
            <person name="Song I."/>
            <person name="Kim S."/>
            <person name="Choi T."/>
            <person name="Kim D."/>
            <person name="Ryu S."/>
            <person name="Kim W."/>
        </authorList>
    </citation>
    <scope>NUCLEOTIDE SEQUENCE [LARGE SCALE GENOMIC DNA]</scope>
    <source>
        <tissue evidence="3">Muscle</tissue>
    </source>
</reference>
<name>A0A5B7GH74_PORTR</name>
<comment type="caution">
    <text evidence="3">The sequence shown here is derived from an EMBL/GenBank/DDBJ whole genome shotgun (WGS) entry which is preliminary data.</text>
</comment>
<feature type="signal peptide" evidence="2">
    <location>
        <begin position="1"/>
        <end position="25"/>
    </location>
</feature>
<keyword evidence="2" id="KW-0732">Signal</keyword>
<feature type="region of interest" description="Disordered" evidence="1">
    <location>
        <begin position="38"/>
        <end position="74"/>
    </location>
</feature>
<evidence type="ECO:0000313" key="4">
    <source>
        <dbReference type="Proteomes" id="UP000324222"/>
    </source>
</evidence>
<keyword evidence="4" id="KW-1185">Reference proteome</keyword>
<evidence type="ECO:0000313" key="3">
    <source>
        <dbReference type="EMBL" id="MPC56936.1"/>
    </source>
</evidence>
<sequence>MWRCMGSPARLWVALCLSSCDPRQGGRYNQRYLAGIRQARQGHSSSSLTQPTQDTARTERAVGGGPQPQLVIAV</sequence>
<dbReference type="EMBL" id="VSRR010014368">
    <property type="protein sequence ID" value="MPC56936.1"/>
    <property type="molecule type" value="Genomic_DNA"/>
</dbReference>
<dbReference type="AlphaFoldDB" id="A0A5B7GH74"/>
<evidence type="ECO:0008006" key="5">
    <source>
        <dbReference type="Google" id="ProtNLM"/>
    </source>
</evidence>
<dbReference type="Proteomes" id="UP000324222">
    <property type="component" value="Unassembled WGS sequence"/>
</dbReference>
<feature type="chain" id="PRO_5022984454" description="Secreted protein" evidence="2">
    <location>
        <begin position="26"/>
        <end position="74"/>
    </location>
</feature>
<proteinExistence type="predicted"/>
<gene>
    <name evidence="3" type="ORF">E2C01_050904</name>
</gene>
<organism evidence="3 4">
    <name type="scientific">Portunus trituberculatus</name>
    <name type="common">Swimming crab</name>
    <name type="synonym">Neptunus trituberculatus</name>
    <dbReference type="NCBI Taxonomy" id="210409"/>
    <lineage>
        <taxon>Eukaryota</taxon>
        <taxon>Metazoa</taxon>
        <taxon>Ecdysozoa</taxon>
        <taxon>Arthropoda</taxon>
        <taxon>Crustacea</taxon>
        <taxon>Multicrustacea</taxon>
        <taxon>Malacostraca</taxon>
        <taxon>Eumalacostraca</taxon>
        <taxon>Eucarida</taxon>
        <taxon>Decapoda</taxon>
        <taxon>Pleocyemata</taxon>
        <taxon>Brachyura</taxon>
        <taxon>Eubrachyura</taxon>
        <taxon>Portunoidea</taxon>
        <taxon>Portunidae</taxon>
        <taxon>Portuninae</taxon>
        <taxon>Portunus</taxon>
    </lineage>
</organism>
<accession>A0A5B7GH74</accession>
<feature type="compositionally biased region" description="Polar residues" evidence="1">
    <location>
        <begin position="41"/>
        <end position="55"/>
    </location>
</feature>
<evidence type="ECO:0000256" key="2">
    <source>
        <dbReference type="SAM" id="SignalP"/>
    </source>
</evidence>
<evidence type="ECO:0000256" key="1">
    <source>
        <dbReference type="SAM" id="MobiDB-lite"/>
    </source>
</evidence>